<evidence type="ECO:0000256" key="6">
    <source>
        <dbReference type="ARBA" id="ARBA00023170"/>
    </source>
</evidence>
<evidence type="ECO:0000313" key="11">
    <source>
        <dbReference type="Proteomes" id="UP001328107"/>
    </source>
</evidence>
<dbReference type="InterPro" id="IPR017452">
    <property type="entry name" value="GPCR_Rhodpsn_7TM"/>
</dbReference>
<evidence type="ECO:0000256" key="8">
    <source>
        <dbReference type="SAM" id="Phobius"/>
    </source>
</evidence>
<feature type="domain" description="G-protein coupled receptors family 1 profile" evidence="9">
    <location>
        <begin position="1"/>
        <end position="314"/>
    </location>
</feature>
<evidence type="ECO:0000313" key="10">
    <source>
        <dbReference type="EMBL" id="GMR58293.1"/>
    </source>
</evidence>
<feature type="transmembrane region" description="Helical" evidence="8">
    <location>
        <begin position="101"/>
        <end position="120"/>
    </location>
</feature>
<keyword evidence="4" id="KW-0297">G-protein coupled receptor</keyword>
<accession>A0AAN5D7N9</accession>
<organism evidence="10 11">
    <name type="scientific">Pristionchus mayeri</name>
    <dbReference type="NCBI Taxonomy" id="1317129"/>
    <lineage>
        <taxon>Eukaryota</taxon>
        <taxon>Metazoa</taxon>
        <taxon>Ecdysozoa</taxon>
        <taxon>Nematoda</taxon>
        <taxon>Chromadorea</taxon>
        <taxon>Rhabditida</taxon>
        <taxon>Rhabditina</taxon>
        <taxon>Diplogasteromorpha</taxon>
        <taxon>Diplogasteroidea</taxon>
        <taxon>Neodiplogasteridae</taxon>
        <taxon>Pristionchus</taxon>
    </lineage>
</organism>
<evidence type="ECO:0000256" key="2">
    <source>
        <dbReference type="ARBA" id="ARBA00022692"/>
    </source>
</evidence>
<feature type="transmembrane region" description="Helical" evidence="8">
    <location>
        <begin position="62"/>
        <end position="80"/>
    </location>
</feature>
<evidence type="ECO:0000256" key="1">
    <source>
        <dbReference type="ARBA" id="ARBA00004141"/>
    </source>
</evidence>
<dbReference type="PANTHER" id="PTHR24243:SF230">
    <property type="entry name" value="G-PROTEIN COUPLED RECEPTORS FAMILY 1 PROFILE DOMAIN-CONTAINING PROTEIN"/>
    <property type="match status" value="1"/>
</dbReference>
<keyword evidence="6" id="KW-0675">Receptor</keyword>
<evidence type="ECO:0000256" key="4">
    <source>
        <dbReference type="ARBA" id="ARBA00023040"/>
    </source>
</evidence>
<protein>
    <recommendedName>
        <fullName evidence="9">G-protein coupled receptors family 1 profile domain-containing protein</fullName>
    </recommendedName>
</protein>
<feature type="transmembrane region" description="Helical" evidence="8">
    <location>
        <begin position="140"/>
        <end position="166"/>
    </location>
</feature>
<dbReference type="Pfam" id="PF00001">
    <property type="entry name" value="7tm_1"/>
    <property type="match status" value="1"/>
</dbReference>
<dbReference type="AlphaFoldDB" id="A0AAN5D7N9"/>
<evidence type="ECO:0000256" key="7">
    <source>
        <dbReference type="ARBA" id="ARBA00023224"/>
    </source>
</evidence>
<proteinExistence type="predicted"/>
<dbReference type="EMBL" id="BTRK01000006">
    <property type="protein sequence ID" value="GMR58293.1"/>
    <property type="molecule type" value="Genomic_DNA"/>
</dbReference>
<dbReference type="Proteomes" id="UP001328107">
    <property type="component" value="Unassembled WGS sequence"/>
</dbReference>
<keyword evidence="2 8" id="KW-0812">Transmembrane</keyword>
<keyword evidence="11" id="KW-1185">Reference proteome</keyword>
<sequence>RYNRTLRQIPSNKYLVTLSAMSSCFLLSLLVFWIEQVSYIRPEWFEAYVIHRSRWGCKFLNFLAHFCDFATIWLIVLLVAERFIVLHKKKRALTAQRATRQIKVMLFIGFLTNFWILFIADTDKHGECDIHPDWEGIYQFFISFETVFLLLAPSLIILVSNCFVAYKLQTFLKRIPTSPSVSFHTGSSECPGGGGGGQTTLTRMTTLTGFGTTRTTRNSLSYPHLYHTIPSNGYVVEQRQRSKSKGQLKFADLQLTRSLLLVTWVFLLLNVPNYTYRTATHLFGVDRSSFFMRMFSLFSHVCLYTHHALLFYLYIFYSPSMKRRLRPTAMRLLECYCFKPEPLAISNSNDGL</sequence>
<dbReference type="PANTHER" id="PTHR24243">
    <property type="entry name" value="G-PROTEIN COUPLED RECEPTOR"/>
    <property type="match status" value="1"/>
</dbReference>
<dbReference type="GO" id="GO:0004930">
    <property type="term" value="F:G protein-coupled receptor activity"/>
    <property type="evidence" value="ECO:0007669"/>
    <property type="project" value="UniProtKB-KW"/>
</dbReference>
<comment type="caution">
    <text evidence="10">The sequence shown here is derived from an EMBL/GenBank/DDBJ whole genome shotgun (WGS) entry which is preliminary data.</text>
</comment>
<keyword evidence="3 8" id="KW-1133">Transmembrane helix</keyword>
<evidence type="ECO:0000259" key="9">
    <source>
        <dbReference type="PROSITE" id="PS50262"/>
    </source>
</evidence>
<dbReference type="PROSITE" id="PS50262">
    <property type="entry name" value="G_PROTEIN_RECEP_F1_2"/>
    <property type="match status" value="1"/>
</dbReference>
<evidence type="ECO:0000256" key="5">
    <source>
        <dbReference type="ARBA" id="ARBA00023136"/>
    </source>
</evidence>
<dbReference type="SUPFAM" id="SSF81321">
    <property type="entry name" value="Family A G protein-coupled receptor-like"/>
    <property type="match status" value="1"/>
</dbReference>
<name>A0AAN5D7N9_9BILA</name>
<dbReference type="InterPro" id="IPR000276">
    <property type="entry name" value="GPCR_Rhodpsn"/>
</dbReference>
<gene>
    <name evidence="10" type="ORF">PMAYCL1PPCAC_28488</name>
</gene>
<feature type="transmembrane region" description="Helical" evidence="8">
    <location>
        <begin position="291"/>
        <end position="317"/>
    </location>
</feature>
<reference evidence="11" key="1">
    <citation type="submission" date="2022-10" db="EMBL/GenBank/DDBJ databases">
        <title>Genome assembly of Pristionchus species.</title>
        <authorList>
            <person name="Yoshida K."/>
            <person name="Sommer R.J."/>
        </authorList>
    </citation>
    <scope>NUCLEOTIDE SEQUENCE [LARGE SCALE GENOMIC DNA]</scope>
    <source>
        <strain evidence="11">RS5460</strain>
    </source>
</reference>
<feature type="transmembrane region" description="Helical" evidence="8">
    <location>
        <begin position="250"/>
        <end position="271"/>
    </location>
</feature>
<feature type="transmembrane region" description="Helical" evidence="8">
    <location>
        <begin position="12"/>
        <end position="34"/>
    </location>
</feature>
<feature type="non-terminal residue" evidence="10">
    <location>
        <position position="1"/>
    </location>
</feature>
<dbReference type="GO" id="GO:0005886">
    <property type="term" value="C:plasma membrane"/>
    <property type="evidence" value="ECO:0007669"/>
    <property type="project" value="TreeGrafter"/>
</dbReference>
<dbReference type="Gene3D" id="1.20.1070.10">
    <property type="entry name" value="Rhodopsin 7-helix transmembrane proteins"/>
    <property type="match status" value="1"/>
</dbReference>
<keyword evidence="7" id="KW-0807">Transducer</keyword>
<comment type="subcellular location">
    <subcellularLocation>
        <location evidence="1">Membrane</location>
        <topology evidence="1">Multi-pass membrane protein</topology>
    </subcellularLocation>
</comment>
<evidence type="ECO:0000256" key="3">
    <source>
        <dbReference type="ARBA" id="ARBA00022989"/>
    </source>
</evidence>
<keyword evidence="5 8" id="KW-0472">Membrane</keyword>